<feature type="region of interest" description="Disordered" evidence="1">
    <location>
        <begin position="966"/>
        <end position="986"/>
    </location>
</feature>
<feature type="compositionally biased region" description="Low complexity" evidence="1">
    <location>
        <begin position="623"/>
        <end position="642"/>
    </location>
</feature>
<feature type="compositionally biased region" description="Polar residues" evidence="1">
    <location>
        <begin position="762"/>
        <end position="776"/>
    </location>
</feature>
<name>A0AAE0MI30_9PEZI</name>
<feature type="region of interest" description="Disordered" evidence="1">
    <location>
        <begin position="320"/>
        <end position="422"/>
    </location>
</feature>
<feature type="compositionally biased region" description="Basic and acidic residues" evidence="1">
    <location>
        <begin position="212"/>
        <end position="226"/>
    </location>
</feature>
<feature type="compositionally biased region" description="Low complexity" evidence="1">
    <location>
        <begin position="327"/>
        <end position="344"/>
    </location>
</feature>
<feature type="region of interest" description="Disordered" evidence="1">
    <location>
        <begin position="1"/>
        <end position="308"/>
    </location>
</feature>
<feature type="compositionally biased region" description="Polar residues" evidence="1">
    <location>
        <begin position="190"/>
        <end position="211"/>
    </location>
</feature>
<feature type="compositionally biased region" description="Low complexity" evidence="1">
    <location>
        <begin position="710"/>
        <end position="727"/>
    </location>
</feature>
<feature type="region of interest" description="Disordered" evidence="1">
    <location>
        <begin position="611"/>
        <end position="733"/>
    </location>
</feature>
<feature type="compositionally biased region" description="Low complexity" evidence="1">
    <location>
        <begin position="377"/>
        <end position="391"/>
    </location>
</feature>
<dbReference type="Proteomes" id="UP001286456">
    <property type="component" value="Unassembled WGS sequence"/>
</dbReference>
<feature type="compositionally biased region" description="Polar residues" evidence="1">
    <location>
        <begin position="613"/>
        <end position="622"/>
    </location>
</feature>
<feature type="compositionally biased region" description="Polar residues" evidence="1">
    <location>
        <begin position="654"/>
        <end position="668"/>
    </location>
</feature>
<proteinExistence type="predicted"/>
<feature type="compositionally biased region" description="Polar residues" evidence="1">
    <location>
        <begin position="687"/>
        <end position="709"/>
    </location>
</feature>
<feature type="compositionally biased region" description="Polar residues" evidence="1">
    <location>
        <begin position="139"/>
        <end position="154"/>
    </location>
</feature>
<keyword evidence="4" id="KW-1185">Reference proteome</keyword>
<keyword evidence="2" id="KW-1133">Transmembrane helix</keyword>
<organism evidence="3 4">
    <name type="scientific">Cercophora scortea</name>
    <dbReference type="NCBI Taxonomy" id="314031"/>
    <lineage>
        <taxon>Eukaryota</taxon>
        <taxon>Fungi</taxon>
        <taxon>Dikarya</taxon>
        <taxon>Ascomycota</taxon>
        <taxon>Pezizomycotina</taxon>
        <taxon>Sordariomycetes</taxon>
        <taxon>Sordariomycetidae</taxon>
        <taxon>Sordariales</taxon>
        <taxon>Lasiosphaeriaceae</taxon>
        <taxon>Cercophora</taxon>
    </lineage>
</organism>
<feature type="compositionally biased region" description="Polar residues" evidence="1">
    <location>
        <begin position="228"/>
        <end position="243"/>
    </location>
</feature>
<reference evidence="3" key="2">
    <citation type="submission" date="2023-06" db="EMBL/GenBank/DDBJ databases">
        <authorList>
            <consortium name="Lawrence Berkeley National Laboratory"/>
            <person name="Haridas S."/>
            <person name="Hensen N."/>
            <person name="Bonometti L."/>
            <person name="Westerberg I."/>
            <person name="Brannstrom I.O."/>
            <person name="Guillou S."/>
            <person name="Cros-Aarteil S."/>
            <person name="Calhoun S."/>
            <person name="Kuo A."/>
            <person name="Mondo S."/>
            <person name="Pangilinan J."/>
            <person name="Riley R."/>
            <person name="Labutti K."/>
            <person name="Andreopoulos B."/>
            <person name="Lipzen A."/>
            <person name="Chen C."/>
            <person name="Yanf M."/>
            <person name="Daum C."/>
            <person name="Ng V."/>
            <person name="Clum A."/>
            <person name="Steindorff A."/>
            <person name="Ohm R."/>
            <person name="Martin F."/>
            <person name="Silar P."/>
            <person name="Natvig D."/>
            <person name="Lalanne C."/>
            <person name="Gautier V."/>
            <person name="Ament-Velasquez S.L."/>
            <person name="Kruys A."/>
            <person name="Hutchinson M.I."/>
            <person name="Powell A.J."/>
            <person name="Barry K."/>
            <person name="Miller A.N."/>
            <person name="Grigoriev I.V."/>
            <person name="Debuchy R."/>
            <person name="Gladieux P."/>
            <person name="Thoren M.H."/>
            <person name="Johannesson H."/>
        </authorList>
    </citation>
    <scope>NUCLEOTIDE SEQUENCE</scope>
    <source>
        <strain evidence="3">SMH4131-1</strain>
    </source>
</reference>
<dbReference type="EMBL" id="JAUEPO010000002">
    <property type="protein sequence ID" value="KAK3333302.1"/>
    <property type="molecule type" value="Genomic_DNA"/>
</dbReference>
<evidence type="ECO:0000313" key="3">
    <source>
        <dbReference type="EMBL" id="KAK3333302.1"/>
    </source>
</evidence>
<feature type="compositionally biased region" description="Basic and acidic residues" evidence="1">
    <location>
        <begin position="1"/>
        <end position="18"/>
    </location>
</feature>
<evidence type="ECO:0000313" key="4">
    <source>
        <dbReference type="Proteomes" id="UP001286456"/>
    </source>
</evidence>
<dbReference type="AlphaFoldDB" id="A0AAE0MI30"/>
<evidence type="ECO:0000256" key="2">
    <source>
        <dbReference type="SAM" id="Phobius"/>
    </source>
</evidence>
<reference evidence="3" key="1">
    <citation type="journal article" date="2023" name="Mol. Phylogenet. Evol.">
        <title>Genome-scale phylogeny and comparative genomics of the fungal order Sordariales.</title>
        <authorList>
            <person name="Hensen N."/>
            <person name="Bonometti L."/>
            <person name="Westerberg I."/>
            <person name="Brannstrom I.O."/>
            <person name="Guillou S."/>
            <person name="Cros-Aarteil S."/>
            <person name="Calhoun S."/>
            <person name="Haridas S."/>
            <person name="Kuo A."/>
            <person name="Mondo S."/>
            <person name="Pangilinan J."/>
            <person name="Riley R."/>
            <person name="LaButti K."/>
            <person name="Andreopoulos B."/>
            <person name="Lipzen A."/>
            <person name="Chen C."/>
            <person name="Yan M."/>
            <person name="Daum C."/>
            <person name="Ng V."/>
            <person name="Clum A."/>
            <person name="Steindorff A."/>
            <person name="Ohm R.A."/>
            <person name="Martin F."/>
            <person name="Silar P."/>
            <person name="Natvig D.O."/>
            <person name="Lalanne C."/>
            <person name="Gautier V."/>
            <person name="Ament-Velasquez S.L."/>
            <person name="Kruys A."/>
            <person name="Hutchinson M.I."/>
            <person name="Powell A.J."/>
            <person name="Barry K."/>
            <person name="Miller A.N."/>
            <person name="Grigoriev I.V."/>
            <person name="Debuchy R."/>
            <person name="Gladieux P."/>
            <person name="Hiltunen Thoren M."/>
            <person name="Johannesson H."/>
        </authorList>
    </citation>
    <scope>NUCLEOTIDE SEQUENCE</scope>
    <source>
        <strain evidence="3">SMH4131-1</strain>
    </source>
</reference>
<feature type="region of interest" description="Disordered" evidence="1">
    <location>
        <begin position="762"/>
        <end position="796"/>
    </location>
</feature>
<feature type="compositionally biased region" description="Polar residues" evidence="1">
    <location>
        <begin position="290"/>
        <end position="299"/>
    </location>
</feature>
<evidence type="ECO:0000256" key="1">
    <source>
        <dbReference type="SAM" id="MobiDB-lite"/>
    </source>
</evidence>
<keyword evidence="2" id="KW-0812">Transmembrane</keyword>
<feature type="compositionally biased region" description="Low complexity" evidence="1">
    <location>
        <begin position="777"/>
        <end position="796"/>
    </location>
</feature>
<feature type="compositionally biased region" description="Polar residues" evidence="1">
    <location>
        <begin position="354"/>
        <end position="363"/>
    </location>
</feature>
<keyword evidence="2" id="KW-0472">Membrane</keyword>
<feature type="compositionally biased region" description="Polar residues" evidence="1">
    <location>
        <begin position="830"/>
        <end position="843"/>
    </location>
</feature>
<feature type="region of interest" description="Disordered" evidence="1">
    <location>
        <begin position="449"/>
        <end position="542"/>
    </location>
</feature>
<feature type="region of interest" description="Disordered" evidence="1">
    <location>
        <begin position="818"/>
        <end position="882"/>
    </location>
</feature>
<feature type="transmembrane region" description="Helical" evidence="2">
    <location>
        <begin position="1008"/>
        <end position="1028"/>
    </location>
</feature>
<gene>
    <name evidence="3" type="ORF">B0T19DRAFT_398997</name>
</gene>
<feature type="compositionally biased region" description="Low complexity" evidence="1">
    <location>
        <begin position="121"/>
        <end position="134"/>
    </location>
</feature>
<feature type="compositionally biased region" description="Low complexity" evidence="1">
    <location>
        <begin position="677"/>
        <end position="686"/>
    </location>
</feature>
<feature type="compositionally biased region" description="Low complexity" evidence="1">
    <location>
        <begin position="87"/>
        <end position="105"/>
    </location>
</feature>
<feature type="compositionally biased region" description="Polar residues" evidence="1">
    <location>
        <begin position="449"/>
        <end position="471"/>
    </location>
</feature>
<feature type="compositionally biased region" description="Low complexity" evidence="1">
    <location>
        <begin position="408"/>
        <end position="417"/>
    </location>
</feature>
<comment type="caution">
    <text evidence="3">The sequence shown here is derived from an EMBL/GenBank/DDBJ whole genome shotgun (WGS) entry which is preliminary data.</text>
</comment>
<sequence>MSAPSDRHGRTTPLRERSQPNQNPLAIRIVPYTPPRIDPEERVPSQTSSRPQSSVPWSGNLDDQGSSSAGNARRPSWHRHGTDWEDASSPGSALSSSSDSSILLAKGRGDGVSGSKLAGNPSATAPRGRPTAPALRSPSEVSTIAGATNTSTPEVPTPKPQPRPLSRRRNYIAVNADKTFSLVRPAAQSDDVSGSFRSPILSYSSGTTATTSHERPSVDAWSEDRPSSALTSTASIPDNSPSDFGSVAPSPGTLTKTLVEDPINSSPWNYRMVGGLRKVPKTPDLKQKKSNFTTASSATEKPLDPLPEVDVYRDSQAIPLRVVPKASFTSTTSTQTTQSRSTSSETANYKVYGATSSAQQSDENLPLPSHSRTNYGLTIESSPPLESSPTPNYRVYGPSSSAQDSRDSLPLPSSSHSNYGLLSDTSSAANYEVYGTSSSVANYEVYGSGSSAQQSADNTPLPSLPGSSHSNYELLGESSPSANYRVLNESSPPPGFDSSPPATSEGSENFVVHGDPSPPASVSTNAPRLPRPTYSRESLLVPPLKPTRKISYEKIGYYKQRSRESLRGRAASLQSLKNIGIGNQDTASGLLVAPALIDTETSLPRHTRGVSLGTATQQQHSWSAQQAGSSTGSTSAQGATSQRPQAQMIPAQPHQWSSQLSTVISESDSGSEHDPSRSVSPVSPSSAGTVQRARSSNGWAGSLHSRQMQSISSSLAAQLDDAASGSDSLDRPQPTYARAANLQNRTVWNQDEHGDGLTELQVQPSRSGLSGFFSSTNSSGRNLHSSGSSRANSVNSSPIPAWAKVYYGSGERRFLGAPSVSGSDAGDSRPPSSNFYGNDSPNADQFPAAIHGNRKRTKDGYLSPGQGPFSNEASMDITPAPGNNDYGVFRTMKKKTSSIWSPHLRQDRRASRYSVWDPPSVSWSADTGILGKRNAQVVLFLLGFVFPFAWMIAALLPLPPNPKLQMLERGDNSNSQYKSTQREVRPQPGVIDETRYESARWWRNLNRAMSFVGLIIIGAVVALAVVGVKQGFART</sequence>
<feature type="transmembrane region" description="Helical" evidence="2">
    <location>
        <begin position="937"/>
        <end position="958"/>
    </location>
</feature>
<protein>
    <recommendedName>
        <fullName evidence="5">Serine-rich protein</fullName>
    </recommendedName>
</protein>
<feature type="compositionally biased region" description="Polar residues" evidence="1">
    <location>
        <begin position="44"/>
        <end position="70"/>
    </location>
</feature>
<accession>A0AAE0MI30</accession>
<evidence type="ECO:0008006" key="5">
    <source>
        <dbReference type="Google" id="ProtNLM"/>
    </source>
</evidence>